<reference evidence="2" key="1">
    <citation type="submission" date="2023-06" db="EMBL/GenBank/DDBJ databases">
        <title>Genome-scale phylogeny and comparative genomics of the fungal order Sordariales.</title>
        <authorList>
            <consortium name="Lawrence Berkeley National Laboratory"/>
            <person name="Hensen N."/>
            <person name="Bonometti L."/>
            <person name="Westerberg I."/>
            <person name="Brannstrom I.O."/>
            <person name="Guillou S."/>
            <person name="Cros-Aarteil S."/>
            <person name="Calhoun S."/>
            <person name="Haridas S."/>
            <person name="Kuo A."/>
            <person name="Mondo S."/>
            <person name="Pangilinan J."/>
            <person name="Riley R."/>
            <person name="Labutti K."/>
            <person name="Andreopoulos B."/>
            <person name="Lipzen A."/>
            <person name="Chen C."/>
            <person name="Yanf M."/>
            <person name="Daum C."/>
            <person name="Ng V."/>
            <person name="Clum A."/>
            <person name="Steindorff A."/>
            <person name="Ohm R."/>
            <person name="Martin F."/>
            <person name="Silar P."/>
            <person name="Natvig D."/>
            <person name="Lalanne C."/>
            <person name="Gautier V."/>
            <person name="Ament-Velasquez S.L."/>
            <person name="Kruys A."/>
            <person name="Hutchinson M.I."/>
            <person name="Powell A.J."/>
            <person name="Barry K."/>
            <person name="Miller A.N."/>
            <person name="Grigoriev I.V."/>
            <person name="Debuchy R."/>
            <person name="Gladieux P."/>
            <person name="Thoren M.H."/>
            <person name="Johannesson H."/>
        </authorList>
    </citation>
    <scope>NUCLEOTIDE SEQUENCE</scope>
    <source>
        <strain evidence="2">8032-3</strain>
    </source>
</reference>
<evidence type="ECO:0000256" key="1">
    <source>
        <dbReference type="SAM" id="MobiDB-lite"/>
    </source>
</evidence>
<dbReference type="EMBL" id="MU839026">
    <property type="protein sequence ID" value="KAK1763614.1"/>
    <property type="molecule type" value="Genomic_DNA"/>
</dbReference>
<dbReference type="RefSeq" id="XP_060279827.1">
    <property type="nucleotide sequence ID" value="XM_060422928.1"/>
</dbReference>
<feature type="compositionally biased region" description="Basic and acidic residues" evidence="1">
    <location>
        <begin position="225"/>
        <end position="244"/>
    </location>
</feature>
<dbReference type="AlphaFoldDB" id="A0AAJ0BSD9"/>
<feature type="region of interest" description="Disordered" evidence="1">
    <location>
        <begin position="216"/>
        <end position="283"/>
    </location>
</feature>
<comment type="caution">
    <text evidence="2">The sequence shown here is derived from an EMBL/GenBank/DDBJ whole genome shotgun (WGS) entry which is preliminary data.</text>
</comment>
<keyword evidence="3" id="KW-1185">Reference proteome</keyword>
<feature type="compositionally biased region" description="Low complexity" evidence="1">
    <location>
        <begin position="124"/>
        <end position="135"/>
    </location>
</feature>
<evidence type="ECO:0000313" key="2">
    <source>
        <dbReference type="EMBL" id="KAK1763614.1"/>
    </source>
</evidence>
<proteinExistence type="predicted"/>
<evidence type="ECO:0000313" key="3">
    <source>
        <dbReference type="Proteomes" id="UP001244011"/>
    </source>
</evidence>
<feature type="compositionally biased region" description="Basic and acidic residues" evidence="1">
    <location>
        <begin position="165"/>
        <end position="181"/>
    </location>
</feature>
<gene>
    <name evidence="2" type="ORF">QBC33DRAFT_243005</name>
</gene>
<dbReference type="Proteomes" id="UP001244011">
    <property type="component" value="Unassembled WGS sequence"/>
</dbReference>
<protein>
    <submittedName>
        <fullName evidence="2">Uncharacterized protein</fullName>
    </submittedName>
</protein>
<sequence length="298" mass="32576">MTDRTPRNIPVHRPHRPQPEAHDSYMSEYSQQYPPNFGQHEHPNDWLPRTSRVVPISGPHRDFDIDPSPETPFRTSACVDEKGQELDHVRLANWSGDGGPQPASSVNDFGSSIGSDSMHVGAGSFPSSVPSSRQSTVGEPGSARKSASSHSRAETDAGKGVIPKRTKDAHITETSRGESTAKRKKFDNSYVMRAFQESDESHLPRCSIDAVIDSGGIATSLPPNPREDSHRPPLIDGNARRPEISPRPLTDGYLPDVAGYPWQIRGSTPAPASGVGDEAKEDEVFRSAQEEYYRLSSS</sequence>
<dbReference type="GeneID" id="85306115"/>
<feature type="region of interest" description="Disordered" evidence="1">
    <location>
        <begin position="1"/>
        <end position="75"/>
    </location>
</feature>
<name>A0AAJ0BSD9_9PEZI</name>
<organism evidence="2 3">
    <name type="scientific">Phialemonium atrogriseum</name>
    <dbReference type="NCBI Taxonomy" id="1093897"/>
    <lineage>
        <taxon>Eukaryota</taxon>
        <taxon>Fungi</taxon>
        <taxon>Dikarya</taxon>
        <taxon>Ascomycota</taxon>
        <taxon>Pezizomycotina</taxon>
        <taxon>Sordariomycetes</taxon>
        <taxon>Sordariomycetidae</taxon>
        <taxon>Cephalothecales</taxon>
        <taxon>Cephalothecaceae</taxon>
        <taxon>Phialemonium</taxon>
    </lineage>
</organism>
<feature type="region of interest" description="Disordered" evidence="1">
    <location>
        <begin position="90"/>
        <end position="187"/>
    </location>
</feature>
<accession>A0AAJ0BSD9</accession>
<feature type="compositionally biased region" description="Polar residues" evidence="1">
    <location>
        <begin position="102"/>
        <end position="115"/>
    </location>
</feature>